<dbReference type="eggNOG" id="ENOG5032EPT">
    <property type="taxonomic scope" value="Bacteria"/>
</dbReference>
<reference evidence="3" key="1">
    <citation type="submission" date="2009-09" db="EMBL/GenBank/DDBJ databases">
        <title>The complete chromosome of Desulfohalobium retbaense DSM 5692.</title>
        <authorList>
            <consortium name="US DOE Joint Genome Institute (JGI-PGF)"/>
            <person name="Lucas S."/>
            <person name="Copeland A."/>
            <person name="Lapidus A."/>
            <person name="Glavina del Rio T."/>
            <person name="Dalin E."/>
            <person name="Tice H."/>
            <person name="Bruce D."/>
            <person name="Goodwin L."/>
            <person name="Pitluck S."/>
            <person name="Kyrpides N."/>
            <person name="Mavromatis K."/>
            <person name="Ivanova N."/>
            <person name="Mikhailova N."/>
            <person name="Munk A.C."/>
            <person name="Brettin T."/>
            <person name="Detter J.C."/>
            <person name="Han C."/>
            <person name="Tapia R."/>
            <person name="Larimer F."/>
            <person name="Land M."/>
            <person name="Hauser L."/>
            <person name="Markowitz V."/>
            <person name="Cheng J.-F."/>
            <person name="Hugenholtz P."/>
            <person name="Woyke T."/>
            <person name="Wu D."/>
            <person name="Spring S."/>
            <person name="Klenk H.-P."/>
            <person name="Eisen J.A."/>
        </authorList>
    </citation>
    <scope>NUCLEOTIDE SEQUENCE [LARGE SCALE GENOMIC DNA]</scope>
    <source>
        <strain evidence="3">DSM 5692</strain>
    </source>
</reference>
<sequence length="135" mass="15518">MARKLGIWIDHREAVMVVVDNGDVRIKRLESNAESNVNPSEGWKGSGTGVPQSISQEKKAQGRRRHQYRAYYQNVLKEIRKAEQVYLLGPGEAKRELKNEMDKHKDQQGKLLAVEPCDRVIESQLIAKVKTFYRV</sequence>
<dbReference type="RefSeq" id="WP_015751912.1">
    <property type="nucleotide sequence ID" value="NC_013223.1"/>
</dbReference>
<keyword evidence="3" id="KW-1185">Reference proteome</keyword>
<dbReference type="Proteomes" id="UP000001052">
    <property type="component" value="Chromosome"/>
</dbReference>
<protein>
    <recommendedName>
        <fullName evidence="4">Host attachment protein</fullName>
    </recommendedName>
</protein>
<evidence type="ECO:0000313" key="3">
    <source>
        <dbReference type="Proteomes" id="UP000001052"/>
    </source>
</evidence>
<name>C8X2W8_DESRD</name>
<evidence type="ECO:0008006" key="4">
    <source>
        <dbReference type="Google" id="ProtNLM"/>
    </source>
</evidence>
<dbReference type="HOGENOM" id="CLU_132493_0_0_7"/>
<reference evidence="2 3" key="2">
    <citation type="journal article" date="2010" name="Stand. Genomic Sci.">
        <title>Complete genome sequence of Desulfohalobium retbaense type strain (HR(100)).</title>
        <authorList>
            <person name="Spring S."/>
            <person name="Nolan M."/>
            <person name="Lapidus A."/>
            <person name="Glavina Del Rio T."/>
            <person name="Copeland A."/>
            <person name="Tice H."/>
            <person name="Cheng J.F."/>
            <person name="Lucas S."/>
            <person name="Land M."/>
            <person name="Chen F."/>
            <person name="Bruce D."/>
            <person name="Goodwin L."/>
            <person name="Pitluck S."/>
            <person name="Ivanova N."/>
            <person name="Mavromatis K."/>
            <person name="Mikhailova N."/>
            <person name="Pati A."/>
            <person name="Chen A."/>
            <person name="Palaniappan K."/>
            <person name="Hauser L."/>
            <person name="Chang Y.J."/>
            <person name="Jeffries C.D."/>
            <person name="Munk C."/>
            <person name="Kiss H."/>
            <person name="Chain P."/>
            <person name="Han C."/>
            <person name="Brettin T."/>
            <person name="Detter J.C."/>
            <person name="Schuler E."/>
            <person name="Goker M."/>
            <person name="Rohde M."/>
            <person name="Bristow J."/>
            <person name="Eisen J.A."/>
            <person name="Markowitz V."/>
            <person name="Hugenholtz P."/>
            <person name="Kyrpides N.C."/>
            <person name="Klenk H.P."/>
        </authorList>
    </citation>
    <scope>NUCLEOTIDE SEQUENCE [LARGE SCALE GENOMIC DNA]</scope>
    <source>
        <strain evidence="2 3">DSM 5692</strain>
    </source>
</reference>
<gene>
    <name evidence="2" type="ordered locus">Dret_1478</name>
</gene>
<evidence type="ECO:0000256" key="1">
    <source>
        <dbReference type="SAM" id="MobiDB-lite"/>
    </source>
</evidence>
<evidence type="ECO:0000313" key="2">
    <source>
        <dbReference type="EMBL" id="ACV68765.1"/>
    </source>
</evidence>
<feature type="region of interest" description="Disordered" evidence="1">
    <location>
        <begin position="32"/>
        <end position="65"/>
    </location>
</feature>
<dbReference type="EMBL" id="CP001734">
    <property type="protein sequence ID" value="ACV68765.1"/>
    <property type="molecule type" value="Genomic_DNA"/>
</dbReference>
<dbReference type="OrthoDB" id="5520173at2"/>
<dbReference type="KEGG" id="drt:Dret_1478"/>
<dbReference type="SUPFAM" id="SSF53137">
    <property type="entry name" value="Translational machinery components"/>
    <property type="match status" value="1"/>
</dbReference>
<accession>C8X2W8</accession>
<organism evidence="2 3">
    <name type="scientific">Desulfohalobium retbaense (strain ATCC 49708 / DSM 5692 / JCM 16813 / HR100)</name>
    <dbReference type="NCBI Taxonomy" id="485915"/>
    <lineage>
        <taxon>Bacteria</taxon>
        <taxon>Pseudomonadati</taxon>
        <taxon>Thermodesulfobacteriota</taxon>
        <taxon>Desulfovibrionia</taxon>
        <taxon>Desulfovibrionales</taxon>
        <taxon>Desulfohalobiaceae</taxon>
        <taxon>Desulfohalobium</taxon>
    </lineage>
</organism>
<proteinExistence type="predicted"/>
<dbReference type="AlphaFoldDB" id="C8X2W8"/>